<dbReference type="Pfam" id="PF13191">
    <property type="entry name" value="AAA_16"/>
    <property type="match status" value="1"/>
</dbReference>
<dbReference type="SUPFAM" id="SSF52540">
    <property type="entry name" value="P-loop containing nucleoside triphosphate hydrolases"/>
    <property type="match status" value="1"/>
</dbReference>
<keyword evidence="5" id="KW-1185">Reference proteome</keyword>
<dbReference type="GO" id="GO:0005524">
    <property type="term" value="F:ATP binding"/>
    <property type="evidence" value="ECO:0007669"/>
    <property type="project" value="UniProtKB-KW"/>
</dbReference>
<dbReference type="Gene3D" id="1.10.10.10">
    <property type="entry name" value="Winged helix-like DNA-binding domain superfamily/Winged helix DNA-binding domain"/>
    <property type="match status" value="1"/>
</dbReference>
<dbReference type="STRING" id="137265.SAMN05421684_5347"/>
<proteinExistence type="predicted"/>
<dbReference type="PROSITE" id="PS50043">
    <property type="entry name" value="HTH_LUXR_2"/>
    <property type="match status" value="1"/>
</dbReference>
<dbReference type="CDD" id="cd06170">
    <property type="entry name" value="LuxR_C_like"/>
    <property type="match status" value="1"/>
</dbReference>
<evidence type="ECO:0000256" key="2">
    <source>
        <dbReference type="ARBA" id="ARBA00022840"/>
    </source>
</evidence>
<keyword evidence="1" id="KW-0547">Nucleotide-binding</keyword>
<evidence type="ECO:0000256" key="1">
    <source>
        <dbReference type="ARBA" id="ARBA00022741"/>
    </source>
</evidence>
<dbReference type="InterPro" id="IPR027417">
    <property type="entry name" value="P-loop_NTPase"/>
</dbReference>
<dbReference type="GO" id="GO:0003677">
    <property type="term" value="F:DNA binding"/>
    <property type="evidence" value="ECO:0007669"/>
    <property type="project" value="InterPro"/>
</dbReference>
<accession>A0A1H3T8F7</accession>
<dbReference type="Proteomes" id="UP000199632">
    <property type="component" value="Unassembled WGS sequence"/>
</dbReference>
<evidence type="ECO:0000313" key="5">
    <source>
        <dbReference type="Proteomes" id="UP000199632"/>
    </source>
</evidence>
<evidence type="ECO:0000313" key="4">
    <source>
        <dbReference type="EMBL" id="SDZ46623.1"/>
    </source>
</evidence>
<name>A0A1H3T8F7_9ACTN</name>
<keyword evidence="2" id="KW-0067">ATP-binding</keyword>
<protein>
    <submittedName>
        <fullName evidence="4">Regulatory protein, luxR family</fullName>
    </submittedName>
</protein>
<dbReference type="GO" id="GO:0005737">
    <property type="term" value="C:cytoplasm"/>
    <property type="evidence" value="ECO:0007669"/>
    <property type="project" value="TreeGrafter"/>
</dbReference>
<dbReference type="SMART" id="SM00421">
    <property type="entry name" value="HTH_LUXR"/>
    <property type="match status" value="1"/>
</dbReference>
<dbReference type="PANTHER" id="PTHR16305:SF35">
    <property type="entry name" value="TRANSCRIPTIONAL ACTIVATOR DOMAIN"/>
    <property type="match status" value="1"/>
</dbReference>
<sequence>MLLGRRPERAVFDRLVEAVRAGESRALVVHGDPGIGKSALLDYLTGRATGCRMVHAAGIQSEMELAFALLHQVCAPFVDRVDDLPEPQRDALSTALGMRAGPPPDRFRVGLAVLSLLAEVAMERPLVCVVDDALWVDHASLQALAFAARRLRAESVAIVFATRPPGPAELAGLPVLDLTGLAEDDARVLLRAVLPGPLDDPVRDRIVAEARGNPLALLELRPAPGNYGEAPLPARMEHHYRNQLATLGESTRLLVLVAAADPTGNPVLLWRAAQRLGIPASALAPAAAAGLIEVGSQVRFRHPLVRSAIYQAAPADERRRAHAALAAATDPEADTARHAWHAGQAVDGPDDDIAERLEHSAGLALACGGLAAAASFLRRSAELTGDPARRTRRTLAAAKRSLEAGATDDALGLVAVAEADRLDDARRAGAHLIRARAVFAVNRDATASPLLRAAAAELEPFAPELARTTYLEAISAAMFAAGLVGDQLTEAARAARAGPIAPLPARAEDLLLDGLAVRFTDGYAAGVPLLRQAVQAFRDPGTAGPEAVRWLWLACTASTHVWDYDSWVVLSDRFVLLARDTGALASLPAALNARMSAHVLAGDLTAAAALRGELRAATEATTVRPFLPLGDLLLAAWRGVASDAAVLADGTATEARSRGEGAGLVAPAWALAIVHNSRGEHEEAIAAAEAGDQEVAVLGFPPWGILVELVEAAVLAGQPDRAEAALRRLTVATDAAGTPWARGLAARSRALTTPGPEAETHYREAMERLAQTRLTGELARSRLVYGEWLGRTGRGADARTQLRLAHDEFGQRGMDAFAERAARALKEIGETTQRRAPVPTGRLTAQEAQIARLAREGLSNPEIGERLFLSPRTVEWHLRKIFAKLGISSRRDLRH</sequence>
<dbReference type="AlphaFoldDB" id="A0A1H3T8F7"/>
<dbReference type="PRINTS" id="PR00038">
    <property type="entry name" value="HTHLUXR"/>
</dbReference>
<dbReference type="InterPro" id="IPR000792">
    <property type="entry name" value="Tscrpt_reg_LuxR_C"/>
</dbReference>
<organism evidence="4 5">
    <name type="scientific">Asanoa ishikariensis</name>
    <dbReference type="NCBI Taxonomy" id="137265"/>
    <lineage>
        <taxon>Bacteria</taxon>
        <taxon>Bacillati</taxon>
        <taxon>Actinomycetota</taxon>
        <taxon>Actinomycetes</taxon>
        <taxon>Micromonosporales</taxon>
        <taxon>Micromonosporaceae</taxon>
        <taxon>Asanoa</taxon>
    </lineage>
</organism>
<dbReference type="OrthoDB" id="3514764at2"/>
<dbReference type="EMBL" id="FNQB01000003">
    <property type="protein sequence ID" value="SDZ46623.1"/>
    <property type="molecule type" value="Genomic_DNA"/>
</dbReference>
<dbReference type="InterPro" id="IPR016032">
    <property type="entry name" value="Sig_transdc_resp-reg_C-effctor"/>
</dbReference>
<dbReference type="SUPFAM" id="SSF46894">
    <property type="entry name" value="C-terminal effector domain of the bipartite response regulators"/>
    <property type="match status" value="1"/>
</dbReference>
<reference evidence="5" key="1">
    <citation type="submission" date="2016-10" db="EMBL/GenBank/DDBJ databases">
        <authorList>
            <person name="Varghese N."/>
            <person name="Submissions S."/>
        </authorList>
    </citation>
    <scope>NUCLEOTIDE SEQUENCE [LARGE SCALE GENOMIC DNA]</scope>
    <source>
        <strain evidence="5">DSM 44718</strain>
    </source>
</reference>
<dbReference type="Pfam" id="PF00196">
    <property type="entry name" value="GerE"/>
    <property type="match status" value="1"/>
</dbReference>
<dbReference type="RefSeq" id="WP_090798671.1">
    <property type="nucleotide sequence ID" value="NZ_BOND01000003.1"/>
</dbReference>
<evidence type="ECO:0000259" key="3">
    <source>
        <dbReference type="PROSITE" id="PS50043"/>
    </source>
</evidence>
<dbReference type="InterPro" id="IPR041664">
    <property type="entry name" value="AAA_16"/>
</dbReference>
<gene>
    <name evidence="4" type="ORF">SAMN05421684_5347</name>
</gene>
<dbReference type="InterPro" id="IPR036388">
    <property type="entry name" value="WH-like_DNA-bd_sf"/>
</dbReference>
<dbReference type="GO" id="GO:0004016">
    <property type="term" value="F:adenylate cyclase activity"/>
    <property type="evidence" value="ECO:0007669"/>
    <property type="project" value="TreeGrafter"/>
</dbReference>
<dbReference type="GO" id="GO:0006355">
    <property type="term" value="P:regulation of DNA-templated transcription"/>
    <property type="evidence" value="ECO:0007669"/>
    <property type="project" value="InterPro"/>
</dbReference>
<dbReference type="PANTHER" id="PTHR16305">
    <property type="entry name" value="TESTICULAR SOLUBLE ADENYLYL CYCLASE"/>
    <property type="match status" value="1"/>
</dbReference>
<feature type="domain" description="HTH luxR-type" evidence="3">
    <location>
        <begin position="836"/>
        <end position="895"/>
    </location>
</feature>